<keyword evidence="1" id="KW-0472">Membrane</keyword>
<protein>
    <recommendedName>
        <fullName evidence="4">2TM domain-containing protein</fullName>
    </recommendedName>
</protein>
<keyword evidence="1" id="KW-1133">Transmembrane helix</keyword>
<dbReference type="EMBL" id="CP109967">
    <property type="protein sequence ID" value="WAJ72128.1"/>
    <property type="molecule type" value="Genomic_DNA"/>
</dbReference>
<sequence length="86" mass="10102">MNIEKWEKTRTKGKKRFLWINGFIGWGVTTAILWSIFMEVSQPSEDVWIRPVIALILFPIGGLAWAHFVWKHTEKQYVASKDEQNP</sequence>
<keyword evidence="1" id="KW-0812">Transmembrane</keyword>
<feature type="transmembrane region" description="Helical" evidence="1">
    <location>
        <begin position="17"/>
        <end position="36"/>
    </location>
</feature>
<evidence type="ECO:0000313" key="3">
    <source>
        <dbReference type="Proteomes" id="UP001163726"/>
    </source>
</evidence>
<reference evidence="2" key="1">
    <citation type="submission" date="2022-10" db="EMBL/GenBank/DDBJ databases">
        <title>Catenovulum adriacola sp. nov. isolated in the Harbour of Susak.</title>
        <authorList>
            <person name="Schoch T."/>
            <person name="Reich S.J."/>
            <person name="Stoeferle S."/>
            <person name="Flaiz M."/>
            <person name="Kazda M."/>
            <person name="Riedel C.U."/>
            <person name="Duerre P."/>
        </authorList>
    </citation>
    <scope>NUCLEOTIDE SEQUENCE</scope>
    <source>
        <strain evidence="2">TS8</strain>
        <plasmid evidence="2">pCadTS8_2</plasmid>
    </source>
</reference>
<keyword evidence="3" id="KW-1185">Reference proteome</keyword>
<feature type="transmembrane region" description="Helical" evidence="1">
    <location>
        <begin position="48"/>
        <end position="70"/>
    </location>
</feature>
<evidence type="ECO:0000313" key="2">
    <source>
        <dbReference type="EMBL" id="WAJ72128.1"/>
    </source>
</evidence>
<geneLocation type="plasmid" evidence="2 3">
    <name>pCadTS8_2</name>
</geneLocation>
<proteinExistence type="predicted"/>
<keyword evidence="2" id="KW-0614">Plasmid</keyword>
<dbReference type="Proteomes" id="UP001163726">
    <property type="component" value="Plasmid pCadTS8_2"/>
</dbReference>
<evidence type="ECO:0000256" key="1">
    <source>
        <dbReference type="SAM" id="Phobius"/>
    </source>
</evidence>
<dbReference type="RefSeq" id="WP_268076844.1">
    <property type="nucleotide sequence ID" value="NZ_CP109967.1"/>
</dbReference>
<organism evidence="2 3">
    <name type="scientific">Catenovulum adriaticum</name>
    <dbReference type="NCBI Taxonomy" id="2984846"/>
    <lineage>
        <taxon>Bacteria</taxon>
        <taxon>Pseudomonadati</taxon>
        <taxon>Pseudomonadota</taxon>
        <taxon>Gammaproteobacteria</taxon>
        <taxon>Alteromonadales</taxon>
        <taxon>Alteromonadaceae</taxon>
        <taxon>Catenovulum</taxon>
    </lineage>
</organism>
<gene>
    <name evidence="2" type="ORF">OLW01_17765</name>
</gene>
<evidence type="ECO:0008006" key="4">
    <source>
        <dbReference type="Google" id="ProtNLM"/>
    </source>
</evidence>
<name>A0ABY7AS86_9ALTE</name>
<accession>A0ABY7AS86</accession>